<evidence type="ECO:0000256" key="7">
    <source>
        <dbReference type="SAM" id="Phobius"/>
    </source>
</evidence>
<keyword evidence="4 7" id="KW-0812">Transmembrane</keyword>
<organism evidence="10 11">
    <name type="scientific">Desulfosudis oleivorans (strain DSM 6200 / JCM 39069 / Hxd3)</name>
    <name type="common">Desulfococcus oleovorans</name>
    <dbReference type="NCBI Taxonomy" id="96561"/>
    <lineage>
        <taxon>Bacteria</taxon>
        <taxon>Pseudomonadati</taxon>
        <taxon>Thermodesulfobacteriota</taxon>
        <taxon>Desulfobacteria</taxon>
        <taxon>Desulfobacterales</taxon>
        <taxon>Desulfosudaceae</taxon>
        <taxon>Desulfosudis</taxon>
    </lineage>
</organism>
<evidence type="ECO:0000313" key="10">
    <source>
        <dbReference type="EMBL" id="ABW68819.1"/>
    </source>
</evidence>
<dbReference type="SUPFAM" id="SSF82689">
    <property type="entry name" value="Mechanosensitive channel protein MscS (YggB), C-terminal domain"/>
    <property type="match status" value="1"/>
</dbReference>
<evidence type="ECO:0000313" key="11">
    <source>
        <dbReference type="Proteomes" id="UP000008561"/>
    </source>
</evidence>
<dbReference type="SUPFAM" id="SSF82861">
    <property type="entry name" value="Mechanosensitive channel protein MscS (YggB), transmembrane region"/>
    <property type="match status" value="1"/>
</dbReference>
<dbReference type="Proteomes" id="UP000008561">
    <property type="component" value="Chromosome"/>
</dbReference>
<evidence type="ECO:0000256" key="2">
    <source>
        <dbReference type="ARBA" id="ARBA00008017"/>
    </source>
</evidence>
<dbReference type="GO" id="GO:0005886">
    <property type="term" value="C:plasma membrane"/>
    <property type="evidence" value="ECO:0007669"/>
    <property type="project" value="UniProtKB-SubCell"/>
</dbReference>
<dbReference type="RefSeq" id="WP_012176430.1">
    <property type="nucleotide sequence ID" value="NC_009943.1"/>
</dbReference>
<dbReference type="GO" id="GO:0008381">
    <property type="term" value="F:mechanosensitive monoatomic ion channel activity"/>
    <property type="evidence" value="ECO:0007669"/>
    <property type="project" value="InterPro"/>
</dbReference>
<proteinExistence type="inferred from homology"/>
<keyword evidence="3" id="KW-1003">Cell membrane</keyword>
<evidence type="ECO:0000259" key="8">
    <source>
        <dbReference type="Pfam" id="PF00924"/>
    </source>
</evidence>
<evidence type="ECO:0000259" key="9">
    <source>
        <dbReference type="Pfam" id="PF21082"/>
    </source>
</evidence>
<dbReference type="PANTHER" id="PTHR30221">
    <property type="entry name" value="SMALL-CONDUCTANCE MECHANOSENSITIVE CHANNEL"/>
    <property type="match status" value="1"/>
</dbReference>
<dbReference type="InterPro" id="IPR045275">
    <property type="entry name" value="MscS_archaea/bacteria_type"/>
</dbReference>
<dbReference type="InterPro" id="IPR023408">
    <property type="entry name" value="MscS_beta-dom_sf"/>
</dbReference>
<protein>
    <submittedName>
        <fullName evidence="10">MscS Mechanosensitive ion channel</fullName>
    </submittedName>
</protein>
<reference evidence="10 11" key="1">
    <citation type="submission" date="2007-10" db="EMBL/GenBank/DDBJ databases">
        <title>Complete sequence of Desulfococcus oleovorans Hxd3.</title>
        <authorList>
            <consortium name="US DOE Joint Genome Institute"/>
            <person name="Copeland A."/>
            <person name="Lucas S."/>
            <person name="Lapidus A."/>
            <person name="Barry K."/>
            <person name="Glavina del Rio T."/>
            <person name="Dalin E."/>
            <person name="Tice H."/>
            <person name="Pitluck S."/>
            <person name="Kiss H."/>
            <person name="Brettin T."/>
            <person name="Bruce D."/>
            <person name="Detter J.C."/>
            <person name="Han C."/>
            <person name="Schmutz J."/>
            <person name="Larimer F."/>
            <person name="Land M."/>
            <person name="Hauser L."/>
            <person name="Kyrpides N."/>
            <person name="Kim E."/>
            <person name="Wawrik B."/>
            <person name="Richardson P."/>
        </authorList>
    </citation>
    <scope>NUCLEOTIDE SEQUENCE [LARGE SCALE GENOMIC DNA]</scope>
    <source>
        <strain evidence="11">DSM 6200 / JCM 39069 / Hxd3</strain>
    </source>
</reference>
<dbReference type="SUPFAM" id="SSF50182">
    <property type="entry name" value="Sm-like ribonucleoproteins"/>
    <property type="match status" value="1"/>
</dbReference>
<dbReference type="Pfam" id="PF00924">
    <property type="entry name" value="MS_channel_2nd"/>
    <property type="match status" value="1"/>
</dbReference>
<sequence length="426" mass="47055">MKPAGRAACVLLVVLVTGLGLFAGPGVGQEVQSTDISQGTAVSPSGNWLRTTVFPGVTWTSLLLSALLIGLVVAVERLLRWLVWYRVRRRAEQEGRAPAAIFFLDALSAPFSVAFLAYGIYLSLWPVYGAFETPAGNAVLDACHGGARLVAYVTAVWFFVRLVALIDARLQQWAASTESTVDELLVPLVGKTLRVLIIVLGAVFLVQNMTGVKIGPVLASLGIGGIAVALAAKDSISNFFGTLTIVFDKPFHPGDRIVIEGNDGVVEFVGFRSTRIRTLTGHLLTIPNEKIISSFVENISRRPHIRWLTNIGIPYDTRPEKVEQAVAIIREILSGHEGMREDFPPRAFFNNFNDWSLNIMVVAWYHPPDYWAFQAWVERTCLEIMRRFEAEGIDFAFPSRTVYVAGDDKRRVTLNLPDTPDLKKTE</sequence>
<dbReference type="AlphaFoldDB" id="A8ZZ46"/>
<feature type="domain" description="Mechanosensitive ion channel MscS" evidence="8">
    <location>
        <begin position="234"/>
        <end position="301"/>
    </location>
</feature>
<feature type="transmembrane region" description="Helical" evidence="7">
    <location>
        <begin position="212"/>
        <end position="232"/>
    </location>
</feature>
<feature type="transmembrane region" description="Helical" evidence="7">
    <location>
        <begin position="184"/>
        <end position="206"/>
    </location>
</feature>
<dbReference type="PANTHER" id="PTHR30221:SF1">
    <property type="entry name" value="SMALL-CONDUCTANCE MECHANOSENSITIVE CHANNEL"/>
    <property type="match status" value="1"/>
</dbReference>
<feature type="transmembrane region" description="Helical" evidence="7">
    <location>
        <begin position="145"/>
        <end position="164"/>
    </location>
</feature>
<dbReference type="Gene3D" id="2.30.30.60">
    <property type="match status" value="1"/>
</dbReference>
<evidence type="ECO:0000256" key="4">
    <source>
        <dbReference type="ARBA" id="ARBA00022692"/>
    </source>
</evidence>
<feature type="transmembrane region" description="Helical" evidence="7">
    <location>
        <begin position="52"/>
        <end position="79"/>
    </location>
</feature>
<accession>A8ZZ46</accession>
<dbReference type="HOGENOM" id="CLU_037945_0_2_7"/>
<keyword evidence="11" id="KW-1185">Reference proteome</keyword>
<keyword evidence="5 7" id="KW-1133">Transmembrane helix</keyword>
<dbReference type="InterPro" id="IPR011014">
    <property type="entry name" value="MscS_channel_TM-2"/>
</dbReference>
<dbReference type="InterPro" id="IPR006685">
    <property type="entry name" value="MscS_channel_2nd"/>
</dbReference>
<dbReference type="InterPro" id="IPR049278">
    <property type="entry name" value="MS_channel_C"/>
</dbReference>
<name>A8ZZ46_DESOH</name>
<dbReference type="InterPro" id="IPR010920">
    <property type="entry name" value="LSM_dom_sf"/>
</dbReference>
<dbReference type="InterPro" id="IPR011066">
    <property type="entry name" value="MscS_channel_C_sf"/>
</dbReference>
<dbReference type="EMBL" id="CP000859">
    <property type="protein sequence ID" value="ABW68819.1"/>
    <property type="molecule type" value="Genomic_DNA"/>
</dbReference>
<feature type="transmembrane region" description="Helical" evidence="7">
    <location>
        <begin position="100"/>
        <end position="125"/>
    </location>
</feature>
<feature type="domain" description="Mechanosensitive ion channel MscS C-terminal" evidence="9">
    <location>
        <begin position="309"/>
        <end position="395"/>
    </location>
</feature>
<dbReference type="Pfam" id="PF21082">
    <property type="entry name" value="MS_channel_3rd"/>
    <property type="match status" value="1"/>
</dbReference>
<evidence type="ECO:0000256" key="1">
    <source>
        <dbReference type="ARBA" id="ARBA00004651"/>
    </source>
</evidence>
<comment type="subcellular location">
    <subcellularLocation>
        <location evidence="1">Cell membrane</location>
        <topology evidence="1">Multi-pass membrane protein</topology>
    </subcellularLocation>
</comment>
<dbReference type="STRING" id="96561.Dole_3016"/>
<evidence type="ECO:0000256" key="5">
    <source>
        <dbReference type="ARBA" id="ARBA00022989"/>
    </source>
</evidence>
<dbReference type="Gene3D" id="3.30.70.100">
    <property type="match status" value="1"/>
</dbReference>
<comment type="similarity">
    <text evidence="2">Belongs to the MscS (TC 1.A.23) family.</text>
</comment>
<dbReference type="eggNOG" id="COG0668">
    <property type="taxonomic scope" value="Bacteria"/>
</dbReference>
<dbReference type="OrthoDB" id="9784565at2"/>
<gene>
    <name evidence="10" type="ordered locus">Dole_3016</name>
</gene>
<evidence type="ECO:0000256" key="3">
    <source>
        <dbReference type="ARBA" id="ARBA00022475"/>
    </source>
</evidence>
<dbReference type="Gene3D" id="1.10.287.1260">
    <property type="match status" value="1"/>
</dbReference>
<dbReference type="KEGG" id="dol:Dole_3016"/>
<evidence type="ECO:0000256" key="6">
    <source>
        <dbReference type="ARBA" id="ARBA00023136"/>
    </source>
</evidence>
<keyword evidence="6 7" id="KW-0472">Membrane</keyword>